<dbReference type="Gene3D" id="3.30.160.660">
    <property type="match status" value="1"/>
</dbReference>
<dbReference type="Gene3D" id="3.30.40.250">
    <property type="match status" value="1"/>
</dbReference>
<dbReference type="InterPro" id="IPR022291">
    <property type="entry name" value="Bacteriocin_synth_cyclodeHase"/>
</dbReference>
<dbReference type="PANTHER" id="PTHR37809:SF1">
    <property type="entry name" value="RIBOSOMAL PROTEIN S12 METHYLTHIOTRANSFERASE ACCESSORY FACTOR YCAO"/>
    <property type="match status" value="1"/>
</dbReference>
<comment type="caution">
    <text evidence="2">The sequence shown here is derived from an EMBL/GenBank/DDBJ whole genome shotgun (WGS) entry which is preliminary data.</text>
</comment>
<dbReference type="Gene3D" id="3.40.50.720">
    <property type="entry name" value="NAD(P)-binding Rossmann-like Domain"/>
    <property type="match status" value="1"/>
</dbReference>
<dbReference type="NCBIfam" id="TIGR03604">
    <property type="entry name" value="TOMM_cyclo_SagD"/>
    <property type="match status" value="1"/>
</dbReference>
<protein>
    <submittedName>
        <fullName evidence="2">TOMM leader peptide-binding protein</fullName>
    </submittedName>
</protein>
<dbReference type="Pfam" id="PF02624">
    <property type="entry name" value="YcaO"/>
    <property type="match status" value="1"/>
</dbReference>
<dbReference type="EMBL" id="JBIAUT010000003">
    <property type="protein sequence ID" value="MFF4216836.1"/>
    <property type="molecule type" value="Genomic_DNA"/>
</dbReference>
<gene>
    <name evidence="2" type="ORF">ACFYZM_11210</name>
</gene>
<evidence type="ECO:0000259" key="1">
    <source>
        <dbReference type="PROSITE" id="PS51664"/>
    </source>
</evidence>
<dbReference type="Gene3D" id="3.30.1330.230">
    <property type="match status" value="1"/>
</dbReference>
<dbReference type="RefSeq" id="WP_388626480.1">
    <property type="nucleotide sequence ID" value="NZ_JBIAUT010000003.1"/>
</dbReference>
<dbReference type="NCBIfam" id="TIGR03882">
    <property type="entry name" value="cyclo_dehyd_2"/>
    <property type="match status" value="1"/>
</dbReference>
<dbReference type="PANTHER" id="PTHR37809">
    <property type="entry name" value="RIBOSOMAL PROTEIN S12 METHYLTHIOTRANSFERASE ACCESSORY FACTOR YCAO"/>
    <property type="match status" value="1"/>
</dbReference>
<keyword evidence="3" id="KW-1185">Reference proteome</keyword>
<reference evidence="2 3" key="1">
    <citation type="submission" date="2024-10" db="EMBL/GenBank/DDBJ databases">
        <title>The Natural Products Discovery Center: Release of the First 8490 Sequenced Strains for Exploring Actinobacteria Biosynthetic Diversity.</title>
        <authorList>
            <person name="Kalkreuter E."/>
            <person name="Kautsar S.A."/>
            <person name="Yang D."/>
            <person name="Bader C.D."/>
            <person name="Teijaro C.N."/>
            <person name="Fluegel L."/>
            <person name="Davis C.M."/>
            <person name="Simpson J.R."/>
            <person name="Lauterbach L."/>
            <person name="Steele A.D."/>
            <person name="Gui C."/>
            <person name="Meng S."/>
            <person name="Li G."/>
            <person name="Viehrig K."/>
            <person name="Ye F."/>
            <person name="Su P."/>
            <person name="Kiefer A.F."/>
            <person name="Nichols A."/>
            <person name="Cepeda A.J."/>
            <person name="Yan W."/>
            <person name="Fan B."/>
            <person name="Jiang Y."/>
            <person name="Adhikari A."/>
            <person name="Zheng C.-J."/>
            <person name="Schuster L."/>
            <person name="Cowan T.M."/>
            <person name="Smanski M.J."/>
            <person name="Chevrette M.G."/>
            <person name="De Carvalho L.P.S."/>
            <person name="Shen B."/>
        </authorList>
    </citation>
    <scope>NUCLEOTIDE SEQUENCE [LARGE SCALE GENOMIC DNA]</scope>
    <source>
        <strain evidence="2 3">NPDC001650</strain>
    </source>
</reference>
<dbReference type="NCBIfam" id="TIGR00702">
    <property type="entry name" value="YcaO-type kinase domain"/>
    <property type="match status" value="1"/>
</dbReference>
<dbReference type="Gene3D" id="3.90.930.60">
    <property type="match status" value="1"/>
</dbReference>
<name>A0ABW6TWU4_9ACTN</name>
<feature type="domain" description="YcaO" evidence="1">
    <location>
        <begin position="386"/>
        <end position="757"/>
    </location>
</feature>
<evidence type="ECO:0000313" key="3">
    <source>
        <dbReference type="Proteomes" id="UP001602123"/>
    </source>
</evidence>
<sequence length="757" mass="80015">MAGGDAPRIGWRSHLRCVVVPGEAVYLVSGRGIRAVRGAPAEVLAPLLDGTRTAEDVLRAAAGNPAAPESGPLRRALAELWSAGLLRARPAGAPAPADPSADAFWDLAGTQPPAGPSVRLLVLDGPVTHDQAAAACTASGLAVALPGTADAAVTLVLCADYLDPRLAGIDAAQRAAGRPWILAKPGGPAPWTGPVLRPGDGPCWHCLAERLRLQRGSEAPLHLALGSTDPVARPDASLAASRALGLHTAVLETAKYLAGTPGPAHDALHVLDALTLAAGLHPVVRRPQCPACGDPGLVGAAVRAPFVPGPRPKAATGGNGHRALTPRQMLDAYGHLVSPVTGVVREVRRDPRSPAFTHSYLSGHNLALRAQTLAGHTAGLRALSGGKGLTSEEARVSALCEAVERYSGTRHGDEPVVRDSLRALGAAAVHPDTVRLYDPRQLRDRAAWNAARSPFQYVGRPFDEDAVLDWTPVWSLTEGRQRLLPTALLYFDADPAAPLRADSNGNAAGSSREDAFVQGFLELVERDAVALWWYNRTLAPALDLDAFAASGDDWIEPLRAGYRSVGREVWALDLTSDFGIPVVAALSRRTEGAAEDVLFGFGAHPDPRIAVRRALTEMGQLLPAVIGARPDGSGYTVDDPQALSWWRTATVAGQPHLLADPQRRPVVPGDHAHTPRADLADDVAALTALARERGLEVLVLDQTRPDTGLPVVKVIIPGMRHFWPRFAPGRLFDVPVALGRLTEPTPYERLNPLPLFI</sequence>
<dbReference type="InterPro" id="IPR027624">
    <property type="entry name" value="TOMM_cyclo_SagD"/>
</dbReference>
<dbReference type="InterPro" id="IPR003776">
    <property type="entry name" value="YcaO-like_dom"/>
</dbReference>
<organism evidence="2 3">
    <name type="scientific">Streptomyces nondiastaticus</name>
    <dbReference type="NCBI Taxonomy" id="3154512"/>
    <lineage>
        <taxon>Bacteria</taxon>
        <taxon>Bacillati</taxon>
        <taxon>Actinomycetota</taxon>
        <taxon>Actinomycetes</taxon>
        <taxon>Kitasatosporales</taxon>
        <taxon>Streptomycetaceae</taxon>
        <taxon>Streptomyces</taxon>
    </lineage>
</organism>
<evidence type="ECO:0000313" key="2">
    <source>
        <dbReference type="EMBL" id="MFF4216836.1"/>
    </source>
</evidence>
<accession>A0ABW6TWU4</accession>
<proteinExistence type="predicted"/>
<dbReference type="Proteomes" id="UP001602123">
    <property type="component" value="Unassembled WGS sequence"/>
</dbReference>
<dbReference type="PROSITE" id="PS51664">
    <property type="entry name" value="YCAO"/>
    <property type="match status" value="1"/>
</dbReference>